<gene>
    <name evidence="8" type="ORF">GCM10022377_25090</name>
</gene>
<name>A0ABP7DWK2_9MICC</name>
<dbReference type="Proteomes" id="UP001501536">
    <property type="component" value="Unassembled WGS sequence"/>
</dbReference>
<comment type="subcellular location">
    <subcellularLocation>
        <location evidence="1">Membrane</location>
        <topology evidence="1">Multi-pass membrane protein</topology>
    </subcellularLocation>
</comment>
<keyword evidence="3 6" id="KW-1133">Transmembrane helix</keyword>
<reference evidence="9" key="1">
    <citation type="journal article" date="2019" name="Int. J. Syst. Evol. Microbiol.">
        <title>The Global Catalogue of Microorganisms (GCM) 10K type strain sequencing project: providing services to taxonomists for standard genome sequencing and annotation.</title>
        <authorList>
            <consortium name="The Broad Institute Genomics Platform"/>
            <consortium name="The Broad Institute Genome Sequencing Center for Infectious Disease"/>
            <person name="Wu L."/>
            <person name="Ma J."/>
        </authorList>
    </citation>
    <scope>NUCLEOTIDE SEQUENCE [LARGE SCALE GENOMIC DNA]</scope>
    <source>
        <strain evidence="9">JCM 16961</strain>
    </source>
</reference>
<evidence type="ECO:0000256" key="2">
    <source>
        <dbReference type="ARBA" id="ARBA00022692"/>
    </source>
</evidence>
<accession>A0ABP7DWK2</accession>
<evidence type="ECO:0000256" key="4">
    <source>
        <dbReference type="ARBA" id="ARBA00023136"/>
    </source>
</evidence>
<proteinExistence type="predicted"/>
<sequence>MEGDAPARSGGTARRAGTGQGGAQTGTALGRARGFMASRSRVGALRVRSSLWKIVQITFCSVAAYWVAEQLLGHSAPLFAATSAMIALGFGHGTHLRRTVEVAAGCTLGILIGDLLLALVGTGILQAAAVVAVSLIIARFLDSGTIFSTQLGLQSLLVVLLPAPEGGVFTRSIDALVGGVIALLVVVLTPRNPRLEPADRLREVIEDLAGVLRESATAVRGLDATAAWHALVQARATQKNIDDLPTMLRGANEIATMAPAYRGQRAELRRLKRVADQVDLGVRSSRVIARRLASAITHGSVDEADADALSTYLDSLADAMLHLRRSVTEPTTSGRTSAEYLARQELAECASRLDPAEFGVTGLECQSLIMMLRPLTVDLLIGAGAEREEAVGYLPRL</sequence>
<keyword evidence="9" id="KW-1185">Reference proteome</keyword>
<evidence type="ECO:0000313" key="9">
    <source>
        <dbReference type="Proteomes" id="UP001501536"/>
    </source>
</evidence>
<evidence type="ECO:0000256" key="5">
    <source>
        <dbReference type="SAM" id="MobiDB-lite"/>
    </source>
</evidence>
<protein>
    <recommendedName>
        <fullName evidence="7">Integral membrane bound transporter domain-containing protein</fullName>
    </recommendedName>
</protein>
<keyword evidence="4 6" id="KW-0472">Membrane</keyword>
<evidence type="ECO:0000256" key="6">
    <source>
        <dbReference type="SAM" id="Phobius"/>
    </source>
</evidence>
<dbReference type="Pfam" id="PF13515">
    <property type="entry name" value="FUSC_2"/>
    <property type="match status" value="1"/>
</dbReference>
<feature type="transmembrane region" description="Helical" evidence="6">
    <location>
        <begin position="50"/>
        <end position="68"/>
    </location>
</feature>
<evidence type="ECO:0000259" key="7">
    <source>
        <dbReference type="Pfam" id="PF13515"/>
    </source>
</evidence>
<feature type="region of interest" description="Disordered" evidence="5">
    <location>
        <begin position="1"/>
        <end position="27"/>
    </location>
</feature>
<evidence type="ECO:0000256" key="3">
    <source>
        <dbReference type="ARBA" id="ARBA00022989"/>
    </source>
</evidence>
<dbReference type="InterPro" id="IPR049453">
    <property type="entry name" value="Memb_transporter_dom"/>
</dbReference>
<dbReference type="EMBL" id="BAABCJ010000006">
    <property type="protein sequence ID" value="GAA3710474.1"/>
    <property type="molecule type" value="Genomic_DNA"/>
</dbReference>
<evidence type="ECO:0000313" key="8">
    <source>
        <dbReference type="EMBL" id="GAA3710474.1"/>
    </source>
</evidence>
<evidence type="ECO:0000256" key="1">
    <source>
        <dbReference type="ARBA" id="ARBA00004141"/>
    </source>
</evidence>
<feature type="transmembrane region" description="Helical" evidence="6">
    <location>
        <begin position="74"/>
        <end position="94"/>
    </location>
</feature>
<keyword evidence="2 6" id="KW-0812">Transmembrane</keyword>
<organism evidence="8 9">
    <name type="scientific">Zhihengliuella alba</name>
    <dbReference type="NCBI Taxonomy" id="547018"/>
    <lineage>
        <taxon>Bacteria</taxon>
        <taxon>Bacillati</taxon>
        <taxon>Actinomycetota</taxon>
        <taxon>Actinomycetes</taxon>
        <taxon>Micrococcales</taxon>
        <taxon>Micrococcaceae</taxon>
        <taxon>Zhihengliuella</taxon>
    </lineage>
</organism>
<feature type="domain" description="Integral membrane bound transporter" evidence="7">
    <location>
        <begin position="65"/>
        <end position="185"/>
    </location>
</feature>
<feature type="transmembrane region" description="Helical" evidence="6">
    <location>
        <begin position="115"/>
        <end position="138"/>
    </location>
</feature>
<dbReference type="RefSeq" id="WP_344885247.1">
    <property type="nucleotide sequence ID" value="NZ_BAABCJ010000006.1"/>
</dbReference>
<comment type="caution">
    <text evidence="8">The sequence shown here is derived from an EMBL/GenBank/DDBJ whole genome shotgun (WGS) entry which is preliminary data.</text>
</comment>